<dbReference type="Gene3D" id="3.40.220.10">
    <property type="entry name" value="Leucine Aminopeptidase, subunit E, domain 1"/>
    <property type="match status" value="1"/>
</dbReference>
<gene>
    <name evidence="3" type="ORF">LCGC14_1633860</name>
</gene>
<evidence type="ECO:0000256" key="1">
    <source>
        <dbReference type="SAM" id="MobiDB-lite"/>
    </source>
</evidence>
<feature type="domain" description="Macro" evidence="2">
    <location>
        <begin position="5"/>
        <end position="96"/>
    </location>
</feature>
<sequence length="96" mass="10192">MTMTTIPYTHDRPDGRVLRVVHRDITEEEVDAIVNAANEHVAHGGGVAGAIVRKGGLDIQEESDRWVHEHGPVSAGGANSFTPAPARKPQGSSLSC</sequence>
<dbReference type="SUPFAM" id="SSF52949">
    <property type="entry name" value="Macro domain-like"/>
    <property type="match status" value="1"/>
</dbReference>
<organism evidence="3">
    <name type="scientific">marine sediment metagenome</name>
    <dbReference type="NCBI Taxonomy" id="412755"/>
    <lineage>
        <taxon>unclassified sequences</taxon>
        <taxon>metagenomes</taxon>
        <taxon>ecological metagenomes</taxon>
    </lineage>
</organism>
<dbReference type="InterPro" id="IPR002589">
    <property type="entry name" value="Macro_dom"/>
</dbReference>
<proteinExistence type="predicted"/>
<dbReference type="InterPro" id="IPR043472">
    <property type="entry name" value="Macro_dom-like"/>
</dbReference>
<dbReference type="PROSITE" id="PS51154">
    <property type="entry name" value="MACRO"/>
    <property type="match status" value="1"/>
</dbReference>
<name>A0A0F9KHG0_9ZZZZ</name>
<dbReference type="AlphaFoldDB" id="A0A0F9KHG0"/>
<accession>A0A0F9KHG0</accession>
<protein>
    <recommendedName>
        <fullName evidence="2">Macro domain-containing protein</fullName>
    </recommendedName>
</protein>
<comment type="caution">
    <text evidence="3">The sequence shown here is derived from an EMBL/GenBank/DDBJ whole genome shotgun (WGS) entry which is preliminary data.</text>
</comment>
<dbReference type="EMBL" id="LAZR01013517">
    <property type="protein sequence ID" value="KKM21593.1"/>
    <property type="molecule type" value="Genomic_DNA"/>
</dbReference>
<evidence type="ECO:0000259" key="2">
    <source>
        <dbReference type="PROSITE" id="PS51154"/>
    </source>
</evidence>
<reference evidence="3" key="1">
    <citation type="journal article" date="2015" name="Nature">
        <title>Complex archaea that bridge the gap between prokaryotes and eukaryotes.</title>
        <authorList>
            <person name="Spang A."/>
            <person name="Saw J.H."/>
            <person name="Jorgensen S.L."/>
            <person name="Zaremba-Niedzwiedzka K."/>
            <person name="Martijn J."/>
            <person name="Lind A.E."/>
            <person name="van Eijk R."/>
            <person name="Schleper C."/>
            <person name="Guy L."/>
            <person name="Ettema T.J."/>
        </authorList>
    </citation>
    <scope>NUCLEOTIDE SEQUENCE</scope>
</reference>
<feature type="region of interest" description="Disordered" evidence="1">
    <location>
        <begin position="67"/>
        <end position="96"/>
    </location>
</feature>
<evidence type="ECO:0000313" key="3">
    <source>
        <dbReference type="EMBL" id="KKM21593.1"/>
    </source>
</evidence>
<dbReference type="Pfam" id="PF01661">
    <property type="entry name" value="Macro"/>
    <property type="match status" value="1"/>
</dbReference>